<dbReference type="EMBL" id="JAOCAE010000001">
    <property type="protein sequence ID" value="MDH1234440.1"/>
    <property type="molecule type" value="Genomic_DNA"/>
</dbReference>
<dbReference type="Pfam" id="PF07799">
    <property type="entry name" value="DUF1643"/>
    <property type="match status" value="1"/>
</dbReference>
<accession>A0AA42P692</accession>
<reference evidence="1" key="1">
    <citation type="submission" date="2022-09" db="EMBL/GenBank/DDBJ databases">
        <title>Intensive care unit water sources are persistently colonized with multi-drug resistant bacteria and are the site of extensive horizontal gene transfer of antibiotic resistance genes.</title>
        <authorList>
            <person name="Diorio-Toth L."/>
        </authorList>
    </citation>
    <scope>NUCLEOTIDE SEQUENCE</scope>
    <source>
        <strain evidence="1">GD03947</strain>
    </source>
</reference>
<dbReference type="RefSeq" id="WP_279640922.1">
    <property type="nucleotide sequence ID" value="NZ_CP170500.1"/>
</dbReference>
<gene>
    <name evidence="1" type="ORF">N5C32_00115</name>
</gene>
<evidence type="ECO:0000313" key="1">
    <source>
        <dbReference type="EMBL" id="MDH1234440.1"/>
    </source>
</evidence>
<protein>
    <submittedName>
        <fullName evidence="1">DUF1643 domain-containing protein</fullName>
    </submittedName>
</protein>
<dbReference type="InterPro" id="IPR012441">
    <property type="entry name" value="DUF1643"/>
</dbReference>
<comment type="caution">
    <text evidence="1">The sequence shown here is derived from an EMBL/GenBank/DDBJ whole genome shotgun (WGS) entry which is preliminary data.</text>
</comment>
<dbReference type="Proteomes" id="UP001158500">
    <property type="component" value="Unassembled WGS sequence"/>
</dbReference>
<organism evidence="1 2">
    <name type="scientific">Stutzerimonas stutzeri</name>
    <name type="common">Pseudomonas stutzeri</name>
    <dbReference type="NCBI Taxonomy" id="316"/>
    <lineage>
        <taxon>Bacteria</taxon>
        <taxon>Pseudomonadati</taxon>
        <taxon>Pseudomonadota</taxon>
        <taxon>Gammaproteobacteria</taxon>
        <taxon>Pseudomonadales</taxon>
        <taxon>Pseudomonadaceae</taxon>
        <taxon>Stutzerimonas</taxon>
    </lineage>
</organism>
<evidence type="ECO:0000313" key="2">
    <source>
        <dbReference type="Proteomes" id="UP001158500"/>
    </source>
</evidence>
<name>A0AA42P692_STUST</name>
<dbReference type="AlphaFoldDB" id="A0AA42P692"/>
<proteinExistence type="predicted"/>
<sequence length="161" mass="17382">MSAVISECGKYRYRLERDVQMDGKVFAFFGVNPSTADARIDDATVRKWIGFTKVNGGRRFIVGNVFALRSTDVNALKSAPDPVGPDNAEHLLAIAAAADILVPCWGARGKIPKELHIHLAQTLTLLVATGKPIMTFGFSKSGDPLHPLMLGYSTPLVPYAA</sequence>